<dbReference type="SUPFAM" id="SSF53474">
    <property type="entry name" value="alpha/beta-Hydrolases"/>
    <property type="match status" value="1"/>
</dbReference>
<evidence type="ECO:0000313" key="7">
    <source>
        <dbReference type="Proteomes" id="UP000707352"/>
    </source>
</evidence>
<keyword evidence="4" id="KW-0732">Signal</keyword>
<keyword evidence="3" id="KW-0443">Lipid metabolism</keyword>
<dbReference type="EMBL" id="JAATJS010000001">
    <property type="protein sequence ID" value="NIX75645.1"/>
    <property type="molecule type" value="Genomic_DNA"/>
</dbReference>
<dbReference type="Gene3D" id="3.40.50.1820">
    <property type="entry name" value="alpha/beta hydrolase"/>
    <property type="match status" value="1"/>
</dbReference>
<evidence type="ECO:0000259" key="5">
    <source>
        <dbReference type="Pfam" id="PF12740"/>
    </source>
</evidence>
<protein>
    <submittedName>
        <fullName evidence="6">Prolyl oligopeptidase family serine peptidase</fullName>
    </submittedName>
</protein>
<dbReference type="InterPro" id="IPR029058">
    <property type="entry name" value="AB_hydrolase_fold"/>
</dbReference>
<feature type="signal peptide" evidence="4">
    <location>
        <begin position="1"/>
        <end position="22"/>
    </location>
</feature>
<evidence type="ECO:0000256" key="4">
    <source>
        <dbReference type="SAM" id="SignalP"/>
    </source>
</evidence>
<accession>A0ABX0VAD2</accession>
<reference evidence="6 7" key="1">
    <citation type="submission" date="2020-03" db="EMBL/GenBank/DDBJ databases">
        <title>The genome sequence of Microvirga sp. c23x22.</title>
        <authorList>
            <person name="Zhang X."/>
        </authorList>
    </citation>
    <scope>NUCLEOTIDE SEQUENCE [LARGE SCALE GENOMIC DNA]</scope>
    <source>
        <strain evidence="7">c23x22</strain>
    </source>
</reference>
<organism evidence="6 7">
    <name type="scientific">Microvirga terricola</name>
    <dbReference type="NCBI Taxonomy" id="2719797"/>
    <lineage>
        <taxon>Bacteria</taxon>
        <taxon>Pseudomonadati</taxon>
        <taxon>Pseudomonadota</taxon>
        <taxon>Alphaproteobacteria</taxon>
        <taxon>Hyphomicrobiales</taxon>
        <taxon>Methylobacteriaceae</taxon>
        <taxon>Microvirga</taxon>
    </lineage>
</organism>
<comment type="caution">
    <text evidence="6">The sequence shown here is derived from an EMBL/GenBank/DDBJ whole genome shotgun (WGS) entry which is preliminary data.</text>
</comment>
<feature type="domain" description="PET hydrolase/cutinase-like" evidence="5">
    <location>
        <begin position="84"/>
        <end position="187"/>
    </location>
</feature>
<dbReference type="PANTHER" id="PTHR10272:SF13">
    <property type="entry name" value="POLY(ETHYLENE TEREPHTHALATE) HYDROLASE"/>
    <property type="match status" value="1"/>
</dbReference>
<dbReference type="PIRSF" id="PIRSF031982">
    <property type="entry name" value="UCP031982_abhydr"/>
    <property type="match status" value="1"/>
</dbReference>
<keyword evidence="7" id="KW-1185">Reference proteome</keyword>
<dbReference type="InterPro" id="IPR016986">
    <property type="entry name" value="UCP031982_abhydr"/>
</dbReference>
<name>A0ABX0VAD2_9HYPH</name>
<feature type="chain" id="PRO_5045421541" evidence="4">
    <location>
        <begin position="23"/>
        <end position="345"/>
    </location>
</feature>
<dbReference type="RefSeq" id="WP_167671516.1">
    <property type="nucleotide sequence ID" value="NZ_JAATJS010000001.1"/>
</dbReference>
<keyword evidence="1" id="KW-0378">Hydrolase</keyword>
<evidence type="ECO:0000256" key="1">
    <source>
        <dbReference type="ARBA" id="ARBA00022801"/>
    </source>
</evidence>
<evidence type="ECO:0000256" key="2">
    <source>
        <dbReference type="ARBA" id="ARBA00022963"/>
    </source>
</evidence>
<dbReference type="Pfam" id="PF12740">
    <property type="entry name" value="PETase"/>
    <property type="match status" value="1"/>
</dbReference>
<evidence type="ECO:0000256" key="3">
    <source>
        <dbReference type="ARBA" id="ARBA00023098"/>
    </source>
</evidence>
<sequence length="345" mass="36658">MKLNRFLLVTCLAAMALQTAHAADRVGVRTVEVPSAARGANLKVTVWYPAAVGGTRVLVGNDRLLKGTEAWKDAPLSEGPFPLLVVSHGSGGGIANLDWIATRLAEAGFVVAGPNHPGTTRGDSTPADTTKIWQRPADLSDVITALTTQSPWSSHVDTGRIGAFGFSLGGHTVLATAGGRVKLEAYARYCENNPMMPDCVWFASGGVDLRKTDKALFEQSNRDPRIKSVVAIDPSIAPAFTVESLRAVAIPVHIINLGNARTIPVAVKFDRLASEIPDGDYKTVDDAVHLSFLAECQPGAHELLKATGDDDPICDDAKDSPKTRADINAEVAAMMEAAFLRDLGR</sequence>
<dbReference type="Proteomes" id="UP000707352">
    <property type="component" value="Unassembled WGS sequence"/>
</dbReference>
<gene>
    <name evidence="6" type="ORF">HB375_03330</name>
</gene>
<evidence type="ECO:0000313" key="6">
    <source>
        <dbReference type="EMBL" id="NIX75645.1"/>
    </source>
</evidence>
<dbReference type="PANTHER" id="PTHR10272">
    <property type="entry name" value="PLATELET-ACTIVATING FACTOR ACETYLHYDROLASE"/>
    <property type="match status" value="1"/>
</dbReference>
<dbReference type="InterPro" id="IPR041127">
    <property type="entry name" value="PET_hydrolase/cutinase-like"/>
</dbReference>
<keyword evidence="2" id="KW-0442">Lipid degradation</keyword>
<proteinExistence type="predicted"/>